<dbReference type="PANTHER" id="PTHR30221:SF1">
    <property type="entry name" value="SMALL-CONDUCTANCE MECHANOSENSITIVE CHANNEL"/>
    <property type="match status" value="1"/>
</dbReference>
<feature type="transmembrane region" description="Helical" evidence="1">
    <location>
        <begin position="182"/>
        <end position="203"/>
    </location>
</feature>
<dbReference type="Proteomes" id="UP000176923">
    <property type="component" value="Unassembled WGS sequence"/>
</dbReference>
<organism evidence="2 3">
    <name type="scientific">Candidatus Gottesmanbacteria bacterium RIFCSPHIGHO2_02_FULL_39_11</name>
    <dbReference type="NCBI Taxonomy" id="1798382"/>
    <lineage>
        <taxon>Bacteria</taxon>
        <taxon>Candidatus Gottesmaniibacteriota</taxon>
    </lineage>
</organism>
<accession>A0A1F5ZTN2</accession>
<feature type="transmembrane region" description="Helical" evidence="1">
    <location>
        <begin position="156"/>
        <end position="176"/>
    </location>
</feature>
<dbReference type="EMBL" id="MFJL01000024">
    <property type="protein sequence ID" value="OGG15482.1"/>
    <property type="molecule type" value="Genomic_DNA"/>
</dbReference>
<sequence length="254" mass="27791">MNYITGSLSAFFNSASIIVGSYTPKLIAGILILLIGLIVASLLRDVVLILFKYLRIGKWLENAGVAREKEVIIWPQIFSEIIRWTAIFIFLMSAVDVWGIPKVGDVLNQLLLFLPNVLVAVIIGWIGLVVARLVSTLIRHSMKGVGGSESRILSHAARYIIIFFTILVILTELGVAADLVRILFTGIIAGLSLAFGLAFGLGGKDHANTIIDMFLKRIQASALSDKNEEAAKKEAAAKKEKKKISFMVDKIPET</sequence>
<dbReference type="Pfam" id="PF05552">
    <property type="entry name" value="MS_channel_1st_1"/>
    <property type="match status" value="2"/>
</dbReference>
<dbReference type="AlphaFoldDB" id="A0A1F5ZTN2"/>
<evidence type="ECO:0000256" key="1">
    <source>
        <dbReference type="SAM" id="Phobius"/>
    </source>
</evidence>
<dbReference type="GO" id="GO:0008381">
    <property type="term" value="F:mechanosensitive monoatomic ion channel activity"/>
    <property type="evidence" value="ECO:0007669"/>
    <property type="project" value="InterPro"/>
</dbReference>
<evidence type="ECO:0000313" key="3">
    <source>
        <dbReference type="Proteomes" id="UP000176923"/>
    </source>
</evidence>
<keyword evidence="1" id="KW-0472">Membrane</keyword>
<feature type="transmembrane region" description="Helical" evidence="1">
    <location>
        <begin position="26"/>
        <end position="51"/>
    </location>
</feature>
<keyword evidence="1" id="KW-0812">Transmembrane</keyword>
<dbReference type="STRING" id="1798382.A3D77_06560"/>
<evidence type="ECO:0008006" key="4">
    <source>
        <dbReference type="Google" id="ProtNLM"/>
    </source>
</evidence>
<name>A0A1F5ZTN2_9BACT</name>
<dbReference type="InterPro" id="IPR045275">
    <property type="entry name" value="MscS_archaea/bacteria_type"/>
</dbReference>
<keyword evidence="1" id="KW-1133">Transmembrane helix</keyword>
<comment type="caution">
    <text evidence="2">The sequence shown here is derived from an EMBL/GenBank/DDBJ whole genome shotgun (WGS) entry which is preliminary data.</text>
</comment>
<dbReference type="InterPro" id="IPR008910">
    <property type="entry name" value="MSC_TM_helix"/>
</dbReference>
<evidence type="ECO:0000313" key="2">
    <source>
        <dbReference type="EMBL" id="OGG15482.1"/>
    </source>
</evidence>
<feature type="transmembrane region" description="Helical" evidence="1">
    <location>
        <begin position="81"/>
        <end position="100"/>
    </location>
</feature>
<gene>
    <name evidence="2" type="ORF">A3D77_06560</name>
</gene>
<dbReference type="Gene3D" id="1.10.287.1260">
    <property type="match status" value="1"/>
</dbReference>
<reference evidence="2 3" key="1">
    <citation type="journal article" date="2016" name="Nat. Commun.">
        <title>Thousands of microbial genomes shed light on interconnected biogeochemical processes in an aquifer system.</title>
        <authorList>
            <person name="Anantharaman K."/>
            <person name="Brown C.T."/>
            <person name="Hug L.A."/>
            <person name="Sharon I."/>
            <person name="Castelle C.J."/>
            <person name="Probst A.J."/>
            <person name="Thomas B.C."/>
            <person name="Singh A."/>
            <person name="Wilkins M.J."/>
            <person name="Karaoz U."/>
            <person name="Brodie E.L."/>
            <person name="Williams K.H."/>
            <person name="Hubbard S.S."/>
            <person name="Banfield J.F."/>
        </authorList>
    </citation>
    <scope>NUCLEOTIDE SEQUENCE [LARGE SCALE GENOMIC DNA]</scope>
</reference>
<proteinExistence type="predicted"/>
<feature type="transmembrane region" description="Helical" evidence="1">
    <location>
        <begin position="112"/>
        <end position="135"/>
    </location>
</feature>
<protein>
    <recommendedName>
        <fullName evidence="4">Small-conductance mechanosensitive ion channel</fullName>
    </recommendedName>
</protein>
<dbReference type="PANTHER" id="PTHR30221">
    <property type="entry name" value="SMALL-CONDUCTANCE MECHANOSENSITIVE CHANNEL"/>
    <property type="match status" value="1"/>
</dbReference>